<dbReference type="Gene3D" id="2.30.40.10">
    <property type="entry name" value="Urease, subunit C, domain 1"/>
    <property type="match status" value="1"/>
</dbReference>
<dbReference type="PANTHER" id="PTHR11647:SF1">
    <property type="entry name" value="COLLAPSIN RESPONSE MEDIATOR PROTEIN"/>
    <property type="match status" value="1"/>
</dbReference>
<feature type="binding site" evidence="3">
    <location>
        <position position="61"/>
    </location>
    <ligand>
        <name>Zn(2+)</name>
        <dbReference type="ChEBI" id="CHEBI:29105"/>
        <label>1</label>
        <note>catalytic</note>
    </ligand>
</feature>
<feature type="binding site" evidence="3">
    <location>
        <position position="278"/>
    </location>
    <ligand>
        <name>Zn(2+)</name>
        <dbReference type="ChEBI" id="CHEBI:29105"/>
        <label>1</label>
        <note>catalytic</note>
    </ligand>
</feature>
<dbReference type="EMBL" id="MSCN01000001">
    <property type="protein sequence ID" value="PQJ79705.1"/>
    <property type="molecule type" value="Genomic_DNA"/>
</dbReference>
<comment type="cofactor">
    <cofactor evidence="1 3">
        <name>Zn(2+)</name>
        <dbReference type="ChEBI" id="CHEBI:29105"/>
    </cofactor>
    <text evidence="1 3">Binds 2 Zn(2+) ions per subunit.</text>
</comment>
<keyword evidence="1" id="KW-0378">Hydrolase</keyword>
<keyword evidence="7" id="KW-1185">Reference proteome</keyword>
<feature type="binding site" evidence="3">
    <location>
        <position position="223"/>
    </location>
    <ligand>
        <name>Zn(2+)</name>
        <dbReference type="ChEBI" id="CHEBI:29105"/>
        <label>2</label>
        <note>catalytic</note>
    </ligand>
</feature>
<dbReference type="SUPFAM" id="SSF51338">
    <property type="entry name" value="Composite domain of metallo-dependent hydrolases"/>
    <property type="match status" value="2"/>
</dbReference>
<dbReference type="GO" id="GO:0046872">
    <property type="term" value="F:metal ion binding"/>
    <property type="evidence" value="ECO:0007669"/>
    <property type="project" value="UniProtKB-KW"/>
</dbReference>
<dbReference type="InterPro" id="IPR032466">
    <property type="entry name" value="Metal_Hydrolase"/>
</dbReference>
<comment type="caution">
    <text evidence="6">The sequence shown here is derived from an EMBL/GenBank/DDBJ whole genome shotgun (WGS) entry which is preliminary data.</text>
</comment>
<comment type="function">
    <text evidence="1">Catalyzes the hydrolytic cleavage of a subset of L-isoaspartyl (L-beta-aspartyl) dipeptides. Used to degrade proteins damaged by L-isoaspartyl residues formation.</text>
</comment>
<keyword evidence="1 3" id="KW-0479">Metal-binding</keyword>
<feature type="binding site" evidence="3">
    <location>
        <position position="194"/>
    </location>
    <ligand>
        <name>Zn(2+)</name>
        <dbReference type="ChEBI" id="CHEBI:29105"/>
        <label>2</label>
        <note>catalytic</note>
    </ligand>
</feature>
<evidence type="ECO:0000256" key="2">
    <source>
        <dbReference type="PIRSR" id="PIRSR001238-1"/>
    </source>
</evidence>
<dbReference type="EC" id="3.4.19.-" evidence="1"/>
<dbReference type="Pfam" id="PF01979">
    <property type="entry name" value="Amidohydro_1"/>
    <property type="match status" value="1"/>
</dbReference>
<dbReference type="GO" id="GO:0005737">
    <property type="term" value="C:cytoplasm"/>
    <property type="evidence" value="ECO:0007669"/>
    <property type="project" value="UniProtKB-SubCell"/>
</dbReference>
<dbReference type="GO" id="GO:0006508">
    <property type="term" value="P:proteolysis"/>
    <property type="evidence" value="ECO:0007669"/>
    <property type="project" value="UniProtKB-KW"/>
</dbReference>
<dbReference type="GO" id="GO:0008798">
    <property type="term" value="F:beta-aspartyl-peptidase activity"/>
    <property type="evidence" value="ECO:0007669"/>
    <property type="project" value="InterPro"/>
</dbReference>
<dbReference type="Proteomes" id="UP000238882">
    <property type="component" value="Unassembled WGS sequence"/>
</dbReference>
<dbReference type="SUPFAM" id="SSF51556">
    <property type="entry name" value="Metallo-dependent hydrolases"/>
    <property type="match status" value="1"/>
</dbReference>
<dbReference type="InterPro" id="IPR050378">
    <property type="entry name" value="Metallo-dep_Hydrolases_sf"/>
</dbReference>
<protein>
    <recommendedName>
        <fullName evidence="1">Isoaspartyl dipeptidase</fullName>
        <ecNumber evidence="1">3.4.19.-</ecNumber>
    </recommendedName>
</protein>
<comment type="subcellular location">
    <subcellularLocation>
        <location evidence="1">Cytoplasm</location>
    </subcellularLocation>
</comment>
<dbReference type="PANTHER" id="PTHR11647">
    <property type="entry name" value="HYDRANTOINASE/DIHYDROPYRIMIDINASE FAMILY MEMBER"/>
    <property type="match status" value="1"/>
</dbReference>
<dbReference type="RefSeq" id="WP_105016301.1">
    <property type="nucleotide sequence ID" value="NZ_MSCN01000001.1"/>
</dbReference>
<dbReference type="Gene3D" id="3.20.20.140">
    <property type="entry name" value="Metal-dependent hydrolases"/>
    <property type="match status" value="1"/>
</dbReference>
<gene>
    <name evidence="6" type="ORF">BTO18_11205</name>
</gene>
<dbReference type="PIRSF" id="PIRSF001238">
    <property type="entry name" value="IadA"/>
    <property type="match status" value="1"/>
</dbReference>
<sequence>MFTILKNTKLYSPKFLGTKDILIVGEKIIAIEDNLDAYINDKTNVWDAEGKIVTPGLIDQHIHVIGAGGKKSFSSMTPEVQLSELIACGSTTINSLLGTDGTVRDIRTLYGKVKALEQEGISTSMFCGYYGVDTPTITDSIQADMIFIDKVVGCKIAISDIRSSYPTAIELLRKLNQIRNGGFIGGKKGILHVHLGDLDTKMDLLFELVQKYQFPIEHISPTHVARTKPLFDQAIEFAKLGGMIDITTAASQYIAPYKSVLYALEQGVSIDNLTFSTDGHAGLTKFDADGKDVGTKSAMIHKNLQETILLVKEGNVSIEEAFKLVTTNPAKNLGLKHKGTIKVNNDADFCCFDKDLNLVDVFAKGKQMMKDGKVIVKGNFES</sequence>
<evidence type="ECO:0000256" key="4">
    <source>
        <dbReference type="PIRSR" id="PIRSR001238-50"/>
    </source>
</evidence>
<dbReference type="GO" id="GO:0016810">
    <property type="term" value="F:hydrolase activity, acting on carbon-nitrogen (but not peptide) bonds"/>
    <property type="evidence" value="ECO:0007669"/>
    <property type="project" value="InterPro"/>
</dbReference>
<feature type="active site" description="Proton acceptor" evidence="2">
    <location>
        <position position="278"/>
    </location>
</feature>
<keyword evidence="1" id="KW-0645">Protease</keyword>
<feature type="binding site" description="via carbamate group" evidence="3">
    <location>
        <position position="155"/>
    </location>
    <ligand>
        <name>Zn(2+)</name>
        <dbReference type="ChEBI" id="CHEBI:29105"/>
        <label>2</label>
        <note>catalytic</note>
    </ligand>
</feature>
<proteinExistence type="inferred from homology"/>
<evidence type="ECO:0000256" key="3">
    <source>
        <dbReference type="PIRSR" id="PIRSR001238-3"/>
    </source>
</evidence>
<dbReference type="NCBIfam" id="TIGR01975">
    <property type="entry name" value="isoAsp_dipep"/>
    <property type="match status" value="1"/>
</dbReference>
<dbReference type="InterPro" id="IPR011059">
    <property type="entry name" value="Metal-dep_hydrolase_composite"/>
</dbReference>
<comment type="PTM">
    <text evidence="4">Carbamylation allows a single lysine to coordinate two zinc ions.</text>
</comment>
<dbReference type="AlphaFoldDB" id="A0A2S7WQ10"/>
<organism evidence="6 7">
    <name type="scientific">Polaribacter porphyrae</name>
    <dbReference type="NCBI Taxonomy" id="1137780"/>
    <lineage>
        <taxon>Bacteria</taxon>
        <taxon>Pseudomonadati</taxon>
        <taxon>Bacteroidota</taxon>
        <taxon>Flavobacteriia</taxon>
        <taxon>Flavobacteriales</taxon>
        <taxon>Flavobacteriaceae</taxon>
    </lineage>
</organism>
<evidence type="ECO:0000313" key="7">
    <source>
        <dbReference type="Proteomes" id="UP000238882"/>
    </source>
</evidence>
<feature type="domain" description="Amidohydrolase-related" evidence="5">
    <location>
        <begin position="260"/>
        <end position="375"/>
    </location>
</feature>
<accession>A0A2S7WQ10</accession>
<dbReference type="InterPro" id="IPR010229">
    <property type="entry name" value="Pept_M38_dipep"/>
</dbReference>
<evidence type="ECO:0000256" key="1">
    <source>
        <dbReference type="PIRNR" id="PIRNR001238"/>
    </source>
</evidence>
<dbReference type="InterPro" id="IPR006680">
    <property type="entry name" value="Amidohydro-rel"/>
</dbReference>
<comment type="PTM">
    <text evidence="1">Carboxylation allows a single lysine to coordinate two zinc ions.</text>
</comment>
<dbReference type="GO" id="GO:0008237">
    <property type="term" value="F:metallopeptidase activity"/>
    <property type="evidence" value="ECO:0007669"/>
    <property type="project" value="UniProtKB-KW"/>
</dbReference>
<dbReference type="OrthoDB" id="9797498at2"/>
<keyword evidence="1 3" id="KW-0862">Zinc</keyword>
<feature type="binding site" description="via carbamate group" evidence="3">
    <location>
        <position position="155"/>
    </location>
    <ligand>
        <name>Zn(2+)</name>
        <dbReference type="ChEBI" id="CHEBI:29105"/>
        <label>1</label>
        <note>catalytic</note>
    </ligand>
</feature>
<feature type="binding site" evidence="3">
    <location>
        <position position="63"/>
    </location>
    <ligand>
        <name>Zn(2+)</name>
        <dbReference type="ChEBI" id="CHEBI:29105"/>
        <label>1</label>
        <note>catalytic</note>
    </ligand>
</feature>
<reference evidence="6 7" key="1">
    <citation type="submission" date="2016-12" db="EMBL/GenBank/DDBJ databases">
        <title>Trade-off between light-utilization and light-protection in marine flavobacteria.</title>
        <authorList>
            <person name="Kumagai Y."/>
            <person name="Yoshizawa S."/>
            <person name="Kogure K."/>
            <person name="Iwasaki W."/>
        </authorList>
    </citation>
    <scope>NUCLEOTIDE SEQUENCE [LARGE SCALE GENOMIC DNA]</scope>
    <source>
        <strain evidence="6 7">NBRC 108759</strain>
    </source>
</reference>
<feature type="modified residue" description="N6-carboxylysine" evidence="4">
    <location>
        <position position="155"/>
    </location>
</feature>
<comment type="similarity">
    <text evidence="1">Belongs to the peptidase M38 family.</text>
</comment>
<keyword evidence="1" id="KW-0482">Metalloprotease</keyword>
<evidence type="ECO:0000259" key="5">
    <source>
        <dbReference type="Pfam" id="PF01979"/>
    </source>
</evidence>
<evidence type="ECO:0000313" key="6">
    <source>
        <dbReference type="EMBL" id="PQJ79705.1"/>
    </source>
</evidence>
<name>A0A2S7WQ10_9FLAO</name>